<dbReference type="AlphaFoldDB" id="A0A971M2F0"/>
<dbReference type="EMBL" id="JAAYEE010000065">
    <property type="protein sequence ID" value="NLW34553.1"/>
    <property type="molecule type" value="Genomic_DNA"/>
</dbReference>
<protein>
    <submittedName>
        <fullName evidence="1">Uncharacterized protein</fullName>
    </submittedName>
</protein>
<reference evidence="1" key="2">
    <citation type="submission" date="2020-01" db="EMBL/GenBank/DDBJ databases">
        <authorList>
            <person name="Campanaro S."/>
        </authorList>
    </citation>
    <scope>NUCLEOTIDE SEQUENCE</scope>
    <source>
        <strain evidence="1">AS06rmzACSIP_7</strain>
    </source>
</reference>
<gene>
    <name evidence="1" type="ORF">GXY80_03590</name>
</gene>
<reference evidence="1" key="1">
    <citation type="journal article" date="2020" name="Biotechnol. Biofuels">
        <title>New insights from the biogas microbiome by comprehensive genome-resolved metagenomics of nearly 1600 species originating from multiple anaerobic digesters.</title>
        <authorList>
            <person name="Campanaro S."/>
            <person name="Treu L."/>
            <person name="Rodriguez-R L.M."/>
            <person name="Kovalovszki A."/>
            <person name="Ziels R.M."/>
            <person name="Maus I."/>
            <person name="Zhu X."/>
            <person name="Kougias P.G."/>
            <person name="Basile A."/>
            <person name="Luo G."/>
            <person name="Schluter A."/>
            <person name="Konstantinidis K.T."/>
            <person name="Angelidaki I."/>
        </authorList>
    </citation>
    <scope>NUCLEOTIDE SEQUENCE</scope>
    <source>
        <strain evidence="1">AS06rmzACSIP_7</strain>
    </source>
</reference>
<organism evidence="1 2">
    <name type="scientific">Syntrophorhabdus aromaticivorans</name>
    <dbReference type="NCBI Taxonomy" id="328301"/>
    <lineage>
        <taxon>Bacteria</taxon>
        <taxon>Pseudomonadati</taxon>
        <taxon>Thermodesulfobacteriota</taxon>
        <taxon>Syntrophorhabdia</taxon>
        <taxon>Syntrophorhabdales</taxon>
        <taxon>Syntrophorhabdaceae</taxon>
        <taxon>Syntrophorhabdus</taxon>
    </lineage>
</organism>
<evidence type="ECO:0000313" key="2">
    <source>
        <dbReference type="Proteomes" id="UP000777265"/>
    </source>
</evidence>
<sequence>MSTICFEDEKFIRVYDSLCRLDPGTLAHVWDYPEGWAEGLDVHFRSFVQALRIANIHAYNERYEENEPARILSSNGGRPYNPIDLIKTLRSISYNIDDQDVNGCADRLERLINCLMAEYISELPEYQQSDAW</sequence>
<proteinExistence type="predicted"/>
<comment type="caution">
    <text evidence="1">The sequence shown here is derived from an EMBL/GenBank/DDBJ whole genome shotgun (WGS) entry which is preliminary data.</text>
</comment>
<accession>A0A971M2F0</accession>
<name>A0A971M2F0_9BACT</name>
<evidence type="ECO:0000313" key="1">
    <source>
        <dbReference type="EMBL" id="NLW34553.1"/>
    </source>
</evidence>
<dbReference type="Proteomes" id="UP000777265">
    <property type="component" value="Unassembled WGS sequence"/>
</dbReference>